<evidence type="ECO:0000313" key="3">
    <source>
        <dbReference type="Proteomes" id="UP000479000"/>
    </source>
</evidence>
<proteinExistence type="predicted"/>
<gene>
    <name evidence="2" type="ORF">NTEN_LOCUS1592</name>
</gene>
<evidence type="ECO:0000313" key="2">
    <source>
        <dbReference type="EMBL" id="CAA9994776.1"/>
    </source>
</evidence>
<accession>A0A6H5FYX0</accession>
<organism evidence="2 3">
    <name type="scientific">Nesidiocoris tenuis</name>
    <dbReference type="NCBI Taxonomy" id="355587"/>
    <lineage>
        <taxon>Eukaryota</taxon>
        <taxon>Metazoa</taxon>
        <taxon>Ecdysozoa</taxon>
        <taxon>Arthropoda</taxon>
        <taxon>Hexapoda</taxon>
        <taxon>Insecta</taxon>
        <taxon>Pterygota</taxon>
        <taxon>Neoptera</taxon>
        <taxon>Paraneoptera</taxon>
        <taxon>Hemiptera</taxon>
        <taxon>Heteroptera</taxon>
        <taxon>Panheteroptera</taxon>
        <taxon>Cimicomorpha</taxon>
        <taxon>Miridae</taxon>
        <taxon>Dicyphina</taxon>
        <taxon>Nesidiocoris</taxon>
    </lineage>
</organism>
<name>A0A6H5FYX0_9HEMI</name>
<evidence type="ECO:0000256" key="1">
    <source>
        <dbReference type="SAM" id="MobiDB-lite"/>
    </source>
</evidence>
<feature type="region of interest" description="Disordered" evidence="1">
    <location>
        <begin position="1"/>
        <end position="25"/>
    </location>
</feature>
<protein>
    <submittedName>
        <fullName evidence="2">Uncharacterized protein</fullName>
    </submittedName>
</protein>
<reference evidence="2 3" key="1">
    <citation type="submission" date="2020-02" db="EMBL/GenBank/DDBJ databases">
        <authorList>
            <person name="Ferguson B K."/>
        </authorList>
    </citation>
    <scope>NUCLEOTIDE SEQUENCE [LARGE SCALE GENOMIC DNA]</scope>
</reference>
<dbReference type="EMBL" id="CADCXU010002546">
    <property type="protein sequence ID" value="CAA9994776.1"/>
    <property type="molecule type" value="Genomic_DNA"/>
</dbReference>
<keyword evidence="3" id="KW-1185">Reference proteome</keyword>
<dbReference type="Proteomes" id="UP000479000">
    <property type="component" value="Unassembled WGS sequence"/>
</dbReference>
<sequence>MDEPGLVSALSSDSRKRTASQPNLRQQSAISKYGDCYPNLNFLKQKERPFSPRMTSARRCFFQKMTRPPVLPAEETPKKQQNLRSGSEACLLFMVFGRCDHRNGDAIVKLHPTERLNYNQ</sequence>
<dbReference type="AlphaFoldDB" id="A0A6H5FYX0"/>